<organism evidence="5 6">
    <name type="scientific">Saccharibacillus brassicae</name>
    <dbReference type="NCBI Taxonomy" id="2583377"/>
    <lineage>
        <taxon>Bacteria</taxon>
        <taxon>Bacillati</taxon>
        <taxon>Bacillota</taxon>
        <taxon>Bacilli</taxon>
        <taxon>Bacillales</taxon>
        <taxon>Paenibacillaceae</taxon>
        <taxon>Saccharibacillus</taxon>
    </lineage>
</organism>
<dbReference type="InterPro" id="IPR036388">
    <property type="entry name" value="WH-like_DNA-bd_sf"/>
</dbReference>
<proteinExistence type="predicted"/>
<dbReference type="PANTHER" id="PTHR33164:SF64">
    <property type="entry name" value="TRANSCRIPTIONAL REGULATOR SLYA"/>
    <property type="match status" value="1"/>
</dbReference>
<reference evidence="5 6" key="1">
    <citation type="submission" date="2019-06" db="EMBL/GenBank/DDBJ databases">
        <title>Saccharibacillus brassicae sp. nov., an endophytic bacterium isolated from Chinese cabbage seeds (Brassica pekinensis).</title>
        <authorList>
            <person name="Jiang L."/>
            <person name="Lee J."/>
            <person name="Kim S.W."/>
        </authorList>
    </citation>
    <scope>NUCLEOTIDE SEQUENCE [LARGE SCALE GENOMIC DNA]</scope>
    <source>
        <strain evidence="6">KCTC 43072 / ATSA2</strain>
    </source>
</reference>
<feature type="domain" description="HTH marR-type" evidence="4">
    <location>
        <begin position="7"/>
        <end position="139"/>
    </location>
</feature>
<accession>A0A4Y6V0C5</accession>
<gene>
    <name evidence="5" type="ORF">FFV09_15140</name>
</gene>
<dbReference type="EMBL" id="CP041217">
    <property type="protein sequence ID" value="QDH22061.1"/>
    <property type="molecule type" value="Genomic_DNA"/>
</dbReference>
<dbReference type="Gene3D" id="1.10.10.10">
    <property type="entry name" value="Winged helix-like DNA-binding domain superfamily/Winged helix DNA-binding domain"/>
    <property type="match status" value="1"/>
</dbReference>
<dbReference type="KEGG" id="saca:FFV09_15140"/>
<keyword evidence="3" id="KW-0804">Transcription</keyword>
<dbReference type="Proteomes" id="UP000316968">
    <property type="component" value="Chromosome"/>
</dbReference>
<dbReference type="GO" id="GO:0003677">
    <property type="term" value="F:DNA binding"/>
    <property type="evidence" value="ECO:0007669"/>
    <property type="project" value="UniProtKB-KW"/>
</dbReference>
<dbReference type="PRINTS" id="PR00598">
    <property type="entry name" value="HTHMARR"/>
</dbReference>
<dbReference type="AlphaFoldDB" id="A0A4Y6V0C5"/>
<evidence type="ECO:0000313" key="5">
    <source>
        <dbReference type="EMBL" id="QDH22061.1"/>
    </source>
</evidence>
<sequence>MRMDHQADTLGFLLSRTYLAYAKAAGKITAGADMTPEQYGVLHRLTLADGVSQKKLAAIHSRDQTSISKVLDKLEHKEMIVRRGNPTDRRSVLVHLTDKGRDVERLLTPLMEASNAEAIEGLTEEELNLFIRVLNRIFGNVSG</sequence>
<dbReference type="Pfam" id="PF01047">
    <property type="entry name" value="MarR"/>
    <property type="match status" value="1"/>
</dbReference>
<dbReference type="GO" id="GO:0003700">
    <property type="term" value="F:DNA-binding transcription factor activity"/>
    <property type="evidence" value="ECO:0007669"/>
    <property type="project" value="InterPro"/>
</dbReference>
<protein>
    <submittedName>
        <fullName evidence="5">MarR family transcriptional regulator</fullName>
    </submittedName>
</protein>
<dbReference type="InterPro" id="IPR000835">
    <property type="entry name" value="HTH_MarR-typ"/>
</dbReference>
<keyword evidence="2" id="KW-0238">DNA-binding</keyword>
<dbReference type="InterPro" id="IPR036390">
    <property type="entry name" value="WH_DNA-bd_sf"/>
</dbReference>
<dbReference type="InterPro" id="IPR039422">
    <property type="entry name" value="MarR/SlyA-like"/>
</dbReference>
<dbReference type="GO" id="GO:0006950">
    <property type="term" value="P:response to stress"/>
    <property type="evidence" value="ECO:0007669"/>
    <property type="project" value="TreeGrafter"/>
</dbReference>
<dbReference type="PANTHER" id="PTHR33164">
    <property type="entry name" value="TRANSCRIPTIONAL REGULATOR, MARR FAMILY"/>
    <property type="match status" value="1"/>
</dbReference>
<evidence type="ECO:0000256" key="2">
    <source>
        <dbReference type="ARBA" id="ARBA00023125"/>
    </source>
</evidence>
<dbReference type="SUPFAM" id="SSF46785">
    <property type="entry name" value="Winged helix' DNA-binding domain"/>
    <property type="match status" value="1"/>
</dbReference>
<evidence type="ECO:0000313" key="6">
    <source>
        <dbReference type="Proteomes" id="UP000316968"/>
    </source>
</evidence>
<evidence type="ECO:0000256" key="1">
    <source>
        <dbReference type="ARBA" id="ARBA00023015"/>
    </source>
</evidence>
<keyword evidence="6" id="KW-1185">Reference proteome</keyword>
<dbReference type="SMART" id="SM00347">
    <property type="entry name" value="HTH_MARR"/>
    <property type="match status" value="1"/>
</dbReference>
<dbReference type="OrthoDB" id="5327581at2"/>
<evidence type="ECO:0000259" key="4">
    <source>
        <dbReference type="PROSITE" id="PS50995"/>
    </source>
</evidence>
<evidence type="ECO:0000256" key="3">
    <source>
        <dbReference type="ARBA" id="ARBA00023163"/>
    </source>
</evidence>
<dbReference type="PROSITE" id="PS50995">
    <property type="entry name" value="HTH_MARR_2"/>
    <property type="match status" value="1"/>
</dbReference>
<name>A0A4Y6V0C5_SACBS</name>
<keyword evidence="1" id="KW-0805">Transcription regulation</keyword>